<feature type="signal peptide" evidence="2">
    <location>
        <begin position="1"/>
        <end position="23"/>
    </location>
</feature>
<dbReference type="Proteomes" id="UP000095192">
    <property type="component" value="Unassembled WGS sequence"/>
</dbReference>
<name>A0A1D3CSP5_9EIME</name>
<reference evidence="3 4" key="1">
    <citation type="journal article" date="2016" name="BMC Genomics">
        <title>Comparative genomics reveals Cyclospora cayetanensis possesses coccidia-like metabolism and invasion components but unique surface antigens.</title>
        <authorList>
            <person name="Liu S."/>
            <person name="Wang L."/>
            <person name="Zheng H."/>
            <person name="Xu Z."/>
            <person name="Roellig D.M."/>
            <person name="Li N."/>
            <person name="Frace M.A."/>
            <person name="Tang K."/>
            <person name="Arrowood M.J."/>
            <person name="Moss D.M."/>
            <person name="Zhang L."/>
            <person name="Feng Y."/>
            <person name="Xiao L."/>
        </authorList>
    </citation>
    <scope>NUCLEOTIDE SEQUENCE [LARGE SCALE GENOMIC DNA]</scope>
    <source>
        <strain evidence="3 4">CHN_HEN01</strain>
    </source>
</reference>
<dbReference type="AlphaFoldDB" id="A0A1D3CSP5"/>
<evidence type="ECO:0000256" key="2">
    <source>
        <dbReference type="SAM" id="SignalP"/>
    </source>
</evidence>
<keyword evidence="2" id="KW-0732">Signal</keyword>
<proteinExistence type="predicted"/>
<evidence type="ECO:0008006" key="5">
    <source>
        <dbReference type="Google" id="ProtNLM"/>
    </source>
</evidence>
<feature type="chain" id="PRO_5008913869" description="Secreted protein" evidence="2">
    <location>
        <begin position="24"/>
        <end position="74"/>
    </location>
</feature>
<dbReference type="VEuPathDB" id="ToxoDB:cyc_05205"/>
<evidence type="ECO:0000313" key="4">
    <source>
        <dbReference type="Proteomes" id="UP000095192"/>
    </source>
</evidence>
<organism evidence="3 4">
    <name type="scientific">Cyclospora cayetanensis</name>
    <dbReference type="NCBI Taxonomy" id="88456"/>
    <lineage>
        <taxon>Eukaryota</taxon>
        <taxon>Sar</taxon>
        <taxon>Alveolata</taxon>
        <taxon>Apicomplexa</taxon>
        <taxon>Conoidasida</taxon>
        <taxon>Coccidia</taxon>
        <taxon>Eucoccidiorida</taxon>
        <taxon>Eimeriorina</taxon>
        <taxon>Eimeriidae</taxon>
        <taxon>Cyclospora</taxon>
    </lineage>
</organism>
<protein>
    <recommendedName>
        <fullName evidence="5">Secreted protein</fullName>
    </recommendedName>
</protein>
<gene>
    <name evidence="3" type="ORF">cyc_05205</name>
</gene>
<feature type="compositionally biased region" description="Polar residues" evidence="1">
    <location>
        <begin position="64"/>
        <end position="74"/>
    </location>
</feature>
<dbReference type="InParanoid" id="A0A1D3CSP5"/>
<accession>A0A1D3CSP5</accession>
<comment type="caution">
    <text evidence="3">The sequence shown here is derived from an EMBL/GenBank/DDBJ whole genome shotgun (WGS) entry which is preliminary data.</text>
</comment>
<keyword evidence="4" id="KW-1185">Reference proteome</keyword>
<evidence type="ECO:0000313" key="3">
    <source>
        <dbReference type="EMBL" id="OEH74210.1"/>
    </source>
</evidence>
<feature type="region of interest" description="Disordered" evidence="1">
    <location>
        <begin position="29"/>
        <end position="74"/>
    </location>
</feature>
<evidence type="ECO:0000256" key="1">
    <source>
        <dbReference type="SAM" id="MobiDB-lite"/>
    </source>
</evidence>
<feature type="compositionally biased region" description="Low complexity" evidence="1">
    <location>
        <begin position="29"/>
        <end position="47"/>
    </location>
</feature>
<sequence>MTTKVHLLHLLQALPLSLPVLQSGTQHVAKQTEAQPAAAAGEGLLAASHTRIQGDKDQRPQRLRLSSRTPLDAS</sequence>
<dbReference type="EMBL" id="JROU02002095">
    <property type="protein sequence ID" value="OEH74210.1"/>
    <property type="molecule type" value="Genomic_DNA"/>
</dbReference>